<sequence>MDQSGGGRIALPAPVGAALLAGVMRRLTASQLVAADATLRAASLGTVAVLAAAGRLTPLVYVLLLAVSSLLHAWGSAGTYTLIAEVLPEQDRVVGNALLSTFNQAAFILGAGPGRRADRADRPGLGHRRRRGELRRPGGRVLARGGPADNR</sequence>
<evidence type="ECO:0000313" key="3">
    <source>
        <dbReference type="Proteomes" id="UP001602245"/>
    </source>
</evidence>
<organism evidence="2 3">
    <name type="scientific">Paractinoplanes globisporus</name>
    <dbReference type="NCBI Taxonomy" id="113565"/>
    <lineage>
        <taxon>Bacteria</taxon>
        <taxon>Bacillati</taxon>
        <taxon>Actinomycetota</taxon>
        <taxon>Actinomycetes</taxon>
        <taxon>Micromonosporales</taxon>
        <taxon>Micromonosporaceae</taxon>
        <taxon>Paractinoplanes</taxon>
    </lineage>
</organism>
<keyword evidence="3" id="KW-1185">Reference proteome</keyword>
<dbReference type="Proteomes" id="UP001602245">
    <property type="component" value="Unassembled WGS sequence"/>
</dbReference>
<protein>
    <recommendedName>
        <fullName evidence="4">Major facilitator superfamily (MFS) profile domain-containing protein</fullName>
    </recommendedName>
</protein>
<feature type="compositionally biased region" description="Basic and acidic residues" evidence="1">
    <location>
        <begin position="115"/>
        <end position="124"/>
    </location>
</feature>
<evidence type="ECO:0000313" key="2">
    <source>
        <dbReference type="EMBL" id="MFF5291346.1"/>
    </source>
</evidence>
<dbReference type="RefSeq" id="WP_245577479.1">
    <property type="nucleotide sequence ID" value="NZ_JBIAZU010000003.1"/>
</dbReference>
<reference evidence="2 3" key="1">
    <citation type="submission" date="2024-10" db="EMBL/GenBank/DDBJ databases">
        <title>The Natural Products Discovery Center: Release of the First 8490 Sequenced Strains for Exploring Actinobacteria Biosynthetic Diversity.</title>
        <authorList>
            <person name="Kalkreuter E."/>
            <person name="Kautsar S.A."/>
            <person name="Yang D."/>
            <person name="Bader C.D."/>
            <person name="Teijaro C.N."/>
            <person name="Fluegel L."/>
            <person name="Davis C.M."/>
            <person name="Simpson J.R."/>
            <person name="Lauterbach L."/>
            <person name="Steele A.D."/>
            <person name="Gui C."/>
            <person name="Meng S."/>
            <person name="Li G."/>
            <person name="Viehrig K."/>
            <person name="Ye F."/>
            <person name="Su P."/>
            <person name="Kiefer A.F."/>
            <person name="Nichols A."/>
            <person name="Cepeda A.J."/>
            <person name="Yan W."/>
            <person name="Fan B."/>
            <person name="Jiang Y."/>
            <person name="Adhikari A."/>
            <person name="Zheng C.-J."/>
            <person name="Schuster L."/>
            <person name="Cowan T.M."/>
            <person name="Smanski M.J."/>
            <person name="Chevrette M.G."/>
            <person name="De Carvalho L.P.S."/>
            <person name="Shen B."/>
        </authorList>
    </citation>
    <scope>NUCLEOTIDE SEQUENCE [LARGE SCALE GENOMIC DNA]</scope>
    <source>
        <strain evidence="2 3">NPDC000087</strain>
    </source>
</reference>
<accession>A0ABW6WGN1</accession>
<evidence type="ECO:0000256" key="1">
    <source>
        <dbReference type="SAM" id="MobiDB-lite"/>
    </source>
</evidence>
<dbReference type="EMBL" id="JBIAZU010000003">
    <property type="protein sequence ID" value="MFF5291346.1"/>
    <property type="molecule type" value="Genomic_DNA"/>
</dbReference>
<name>A0ABW6WGN1_9ACTN</name>
<evidence type="ECO:0008006" key="4">
    <source>
        <dbReference type="Google" id="ProtNLM"/>
    </source>
</evidence>
<gene>
    <name evidence="2" type="ORF">ACFY35_18040</name>
</gene>
<comment type="caution">
    <text evidence="2">The sequence shown here is derived from an EMBL/GenBank/DDBJ whole genome shotgun (WGS) entry which is preliminary data.</text>
</comment>
<proteinExistence type="predicted"/>
<feature type="region of interest" description="Disordered" evidence="1">
    <location>
        <begin position="114"/>
        <end position="151"/>
    </location>
</feature>